<keyword evidence="1" id="KW-0472">Membrane</keyword>
<evidence type="ECO:0000256" key="1">
    <source>
        <dbReference type="SAM" id="Phobius"/>
    </source>
</evidence>
<feature type="transmembrane region" description="Helical" evidence="1">
    <location>
        <begin position="372"/>
        <end position="395"/>
    </location>
</feature>
<feature type="transmembrane region" description="Helical" evidence="1">
    <location>
        <begin position="519"/>
        <end position="541"/>
    </location>
</feature>
<evidence type="ECO:0000313" key="3">
    <source>
        <dbReference type="Proteomes" id="UP000282028"/>
    </source>
</evidence>
<dbReference type="RefSeq" id="WP_122908843.1">
    <property type="nucleotide sequence ID" value="NZ_CBCSBE010000006.1"/>
</dbReference>
<keyword evidence="1" id="KW-1133">Transmembrane helix</keyword>
<feature type="transmembrane region" description="Helical" evidence="1">
    <location>
        <begin position="493"/>
        <end position="513"/>
    </location>
</feature>
<dbReference type="InterPro" id="IPR031599">
    <property type="entry name" value="ABC_tran_2"/>
</dbReference>
<accession>A0A3M8CFR8</accession>
<proteinExistence type="predicted"/>
<dbReference type="OrthoDB" id="138672at2"/>
<feature type="transmembrane region" description="Helical" evidence="1">
    <location>
        <begin position="447"/>
        <end position="472"/>
    </location>
</feature>
<evidence type="ECO:0000313" key="2">
    <source>
        <dbReference type="EMBL" id="RNB74558.1"/>
    </source>
</evidence>
<gene>
    <name evidence="2" type="ORF">EDM52_09870</name>
</gene>
<keyword evidence="1" id="KW-0812">Transmembrane</keyword>
<feature type="transmembrane region" description="Helical" evidence="1">
    <location>
        <begin position="186"/>
        <end position="205"/>
    </location>
</feature>
<feature type="transmembrane region" description="Helical" evidence="1">
    <location>
        <begin position="30"/>
        <end position="51"/>
    </location>
</feature>
<keyword evidence="3" id="KW-1185">Reference proteome</keyword>
<organism evidence="2 3">
    <name type="scientific">Brevibacillus invocatus</name>
    <dbReference type="NCBI Taxonomy" id="173959"/>
    <lineage>
        <taxon>Bacteria</taxon>
        <taxon>Bacillati</taxon>
        <taxon>Bacillota</taxon>
        <taxon>Bacilli</taxon>
        <taxon>Bacillales</taxon>
        <taxon>Paenibacillaceae</taxon>
        <taxon>Brevibacillus</taxon>
    </lineage>
</organism>
<dbReference type="AlphaFoldDB" id="A0A3M8CFR8"/>
<feature type="transmembrane region" description="Helical" evidence="1">
    <location>
        <begin position="71"/>
        <end position="94"/>
    </location>
</feature>
<reference evidence="2 3" key="1">
    <citation type="submission" date="2018-10" db="EMBL/GenBank/DDBJ databases">
        <title>Phylogenomics of Brevibacillus.</title>
        <authorList>
            <person name="Dunlap C."/>
        </authorList>
    </citation>
    <scope>NUCLEOTIDE SEQUENCE [LARGE SCALE GENOMIC DNA]</scope>
    <source>
        <strain evidence="2 3">JCM 12215</strain>
    </source>
</reference>
<name>A0A3M8CFR8_9BACL</name>
<sequence length="554" mass="60719">MNNIWLLTKIMLKNAGPLWKSKKGSGWKSILLLVAILVGMMPMVISGAWFLSGLYDGLAMIGQESALLGLGLALVSFTIFVLGIVYVLTVFYYSQDVEHFLPLPLAPREILGAKFLVALIYEYLTELILLGPLLIVFGIKSGAGLVFYLYSILLFLVVPIVPLVLASLLVMLFMRYTNIGKKKDRFRLIGGIIGLGAALGFQFFVQRQRGSMEDVEKLQQQILSGDNVLLNLATQLFPTSKLAVFALVNSGYLAGLGYLLAFILTTGAAVLLFLFAGDRLYFAGVMGVSESASKRKKVGGQDFAKLAKVRSPWWSYALKEWRMLWRTPAYMLNCLLPSLIMPVFVLIPLFGIQERGELITALSGWIEGMGGLSLAIFFAGSLFIAGMNSASATAITRDGQGFFLNKTFPISFIQLLMGKLLPGVMMSFISILFLLVAAAWFLNISPIFLLICLLVALPGVVLINVLGILIDIHMPKLAWTSEQEAVKQNLNPLFAILVALLTAGITVVLVFLTQSQGSLLSVAVMLFIVFSGLDFLLYRVLVKKGPGWIEKIEN</sequence>
<dbReference type="Proteomes" id="UP000282028">
    <property type="component" value="Unassembled WGS sequence"/>
</dbReference>
<dbReference type="EMBL" id="RHHR01000014">
    <property type="protein sequence ID" value="RNB74558.1"/>
    <property type="molecule type" value="Genomic_DNA"/>
</dbReference>
<feature type="transmembrane region" description="Helical" evidence="1">
    <location>
        <begin position="416"/>
        <end position="441"/>
    </location>
</feature>
<feature type="transmembrane region" description="Helical" evidence="1">
    <location>
        <begin position="115"/>
        <end position="139"/>
    </location>
</feature>
<feature type="transmembrane region" description="Helical" evidence="1">
    <location>
        <begin position="329"/>
        <end position="352"/>
    </location>
</feature>
<feature type="transmembrane region" description="Helical" evidence="1">
    <location>
        <begin position="145"/>
        <end position="174"/>
    </location>
</feature>
<comment type="caution">
    <text evidence="2">The sequence shown here is derived from an EMBL/GenBank/DDBJ whole genome shotgun (WGS) entry which is preliminary data.</text>
</comment>
<protein>
    <submittedName>
        <fullName evidence="2">Uncharacterized protein</fullName>
    </submittedName>
</protein>
<dbReference type="Pfam" id="PF16949">
    <property type="entry name" value="ABC_tran_2"/>
    <property type="match status" value="1"/>
</dbReference>
<feature type="transmembrane region" description="Helical" evidence="1">
    <location>
        <begin position="252"/>
        <end position="276"/>
    </location>
</feature>